<dbReference type="Pfam" id="PF25795">
    <property type="entry name" value="TPR_XPO7"/>
    <property type="match status" value="1"/>
</dbReference>
<evidence type="ECO:0000256" key="7">
    <source>
        <dbReference type="ARBA" id="ARBA00023242"/>
    </source>
</evidence>
<evidence type="ECO:0000256" key="8">
    <source>
        <dbReference type="ARBA" id="ARBA00040444"/>
    </source>
</evidence>
<evidence type="ECO:0000256" key="4">
    <source>
        <dbReference type="ARBA" id="ARBA00022448"/>
    </source>
</evidence>
<gene>
    <name evidence="10" type="ORF">ElyMa_004499400</name>
</gene>
<proteinExistence type="inferred from homology"/>
<evidence type="ECO:0000256" key="5">
    <source>
        <dbReference type="ARBA" id="ARBA00022490"/>
    </source>
</evidence>
<dbReference type="InterPro" id="IPR016024">
    <property type="entry name" value="ARM-type_fold"/>
</dbReference>
<dbReference type="InterPro" id="IPR011989">
    <property type="entry name" value="ARM-like"/>
</dbReference>
<keyword evidence="7" id="KW-0539">Nucleus</keyword>
<dbReference type="PANTHER" id="PTHR12596">
    <property type="entry name" value="EXPORTIN 4,7-RELATED"/>
    <property type="match status" value="1"/>
</dbReference>
<evidence type="ECO:0000259" key="9">
    <source>
        <dbReference type="Pfam" id="PF25795"/>
    </source>
</evidence>
<evidence type="ECO:0000256" key="1">
    <source>
        <dbReference type="ARBA" id="ARBA00004123"/>
    </source>
</evidence>
<dbReference type="CDD" id="cd09275">
    <property type="entry name" value="RNase_HI_RT_DIRS1"/>
    <property type="match status" value="1"/>
</dbReference>
<keyword evidence="6" id="KW-0653">Protein transport</keyword>
<evidence type="ECO:0000313" key="10">
    <source>
        <dbReference type="EMBL" id="GFR98351.1"/>
    </source>
</evidence>
<dbReference type="PANTHER" id="PTHR12596:SF1">
    <property type="entry name" value="EXPORTIN-4"/>
    <property type="match status" value="1"/>
</dbReference>
<protein>
    <recommendedName>
        <fullName evidence="8">Exportin-4</fullName>
    </recommendedName>
</protein>
<dbReference type="EMBL" id="BMAT01009093">
    <property type="protein sequence ID" value="GFR98351.1"/>
    <property type="molecule type" value="Genomic_DNA"/>
</dbReference>
<name>A0AAV4HKE8_9GAST</name>
<evidence type="ECO:0000256" key="6">
    <source>
        <dbReference type="ARBA" id="ARBA00022927"/>
    </source>
</evidence>
<dbReference type="InterPro" id="IPR057947">
    <property type="entry name" value="TPR_XPO7/RBP17"/>
</dbReference>
<keyword evidence="11" id="KW-1185">Reference proteome</keyword>
<dbReference type="GO" id="GO:0006611">
    <property type="term" value="P:protein export from nucleus"/>
    <property type="evidence" value="ECO:0007669"/>
    <property type="project" value="TreeGrafter"/>
</dbReference>
<sequence>MGEASTHGMWSCEEKQKHIDILELKAALLGIQSLCQTMRNCHLRIEIDNTMAVAYINDMGGTHSTSYVREQILQTVAVILKRATLDKKGKSCDTLFEDVTTLISSGNITMQLVACSMLTSLLNEYSYTSRTSSVGLTWEFHIKCKREFELSDLKRVFMFSLKVLNEIEAQPNPLSREATAFLNRILCIAEQVLSWEFTLPGAKVHGHAFSTNPNASLKPPESWRDVLLEKSTLSLFFRIQDAIYAAESQYLSQFIEGLLHMLSQIELQDHENFGVACIFKNLLMMFPVQDFNLLDVTLFKSFIEALTTLTCKIGQSAAQEESLHKDDTIYMESYEKLLETWMALIRNVDSLPPGSLCASATQVFNLYMQCHLAAPEGIRYTNQDDNEEDIEETEEDDRYKFADQLCCIGALGRLIPQHSLPLLSKVLQERVAQMSSQLQSFQQRRELVSSHEATMDMSSFHALHEDIHWIVLVAGNLLADSAEGETPTIPSNLMKFSIERAKAVDIPLTMKMLASPADKLDPSLEDKVDSVIRLISAVFGLCEVGNRAVSAKLTEFLSPQVDSTLMWFLERWSDAYMLHDEMDYTEMSLPLATAFGLDTEGVRWTFNFILQKIFTTLSVWTSEPVLISDTLELLTDMAEQSSRATYLSQSDVLWNLARLESSHEPPVSSLAPEARRQFMKAMVLAGCGIKDSAREEQYWNLLLHSNHERFRHLAESAAFKEGEESARQQFLYLLESLIGIATATQHSIAKDMFQFMGPILEHVVKAIDLHHNYADVITTSFELFSEVVAKMLPYLNTADSQMLYRLCLSAIQMFAKHNIGRQCVSIEDEKETKFKDIILIMEMLSNLMSKDILDFNKEELEAEEGGIDGPTVVTFGLELIVPLMSTEMLKFPVLCSCYFRLVSYMADLHSEKFCQLPEPLFNSIMASVEHGFNSHSTDTVALCYGAVASLADYKELQGSSELRPLNAQSAQRLQATLAHFLKVVFRMLVLENFDLALQEIGSTTLFCLICCNQPLYRDLVNELIHSQPDEYKQRLLAAFNELTPPTLNMHIARNNKVTFRANFDVFLNSVRGFLCVR</sequence>
<reference evidence="10 11" key="1">
    <citation type="journal article" date="2021" name="Elife">
        <title>Chloroplast acquisition without the gene transfer in kleptoplastic sea slugs, Plakobranchus ocellatus.</title>
        <authorList>
            <person name="Maeda T."/>
            <person name="Takahashi S."/>
            <person name="Yoshida T."/>
            <person name="Shimamura S."/>
            <person name="Takaki Y."/>
            <person name="Nagai Y."/>
            <person name="Toyoda A."/>
            <person name="Suzuki Y."/>
            <person name="Arimoto A."/>
            <person name="Ishii H."/>
            <person name="Satoh N."/>
            <person name="Nishiyama T."/>
            <person name="Hasebe M."/>
            <person name="Maruyama T."/>
            <person name="Minagawa J."/>
            <person name="Obokata J."/>
            <person name="Shigenobu S."/>
        </authorList>
    </citation>
    <scope>NUCLEOTIDE SEQUENCE [LARGE SCALE GENOMIC DNA]</scope>
</reference>
<comment type="caution">
    <text evidence="10">The sequence shown here is derived from an EMBL/GenBank/DDBJ whole genome shotgun (WGS) entry which is preliminary data.</text>
</comment>
<organism evidence="10 11">
    <name type="scientific">Elysia marginata</name>
    <dbReference type="NCBI Taxonomy" id="1093978"/>
    <lineage>
        <taxon>Eukaryota</taxon>
        <taxon>Metazoa</taxon>
        <taxon>Spiralia</taxon>
        <taxon>Lophotrochozoa</taxon>
        <taxon>Mollusca</taxon>
        <taxon>Gastropoda</taxon>
        <taxon>Heterobranchia</taxon>
        <taxon>Euthyneura</taxon>
        <taxon>Panpulmonata</taxon>
        <taxon>Sacoglossa</taxon>
        <taxon>Placobranchoidea</taxon>
        <taxon>Plakobranchidae</taxon>
        <taxon>Elysia</taxon>
    </lineage>
</organism>
<dbReference type="GO" id="GO:0005737">
    <property type="term" value="C:cytoplasm"/>
    <property type="evidence" value="ECO:0007669"/>
    <property type="project" value="UniProtKB-SubCell"/>
</dbReference>
<dbReference type="GO" id="GO:0005049">
    <property type="term" value="F:nuclear export signal receptor activity"/>
    <property type="evidence" value="ECO:0007669"/>
    <property type="project" value="InterPro"/>
</dbReference>
<accession>A0AAV4HKE8</accession>
<keyword evidence="4" id="KW-0813">Transport</keyword>
<feature type="domain" description="Exportin-7/Ran-binding protein 17 TPR repeats" evidence="9">
    <location>
        <begin position="533"/>
        <end position="648"/>
    </location>
</feature>
<dbReference type="AlphaFoldDB" id="A0AAV4HKE8"/>
<evidence type="ECO:0000313" key="11">
    <source>
        <dbReference type="Proteomes" id="UP000762676"/>
    </source>
</evidence>
<keyword evidence="5" id="KW-0963">Cytoplasm</keyword>
<evidence type="ECO:0000256" key="2">
    <source>
        <dbReference type="ARBA" id="ARBA00004496"/>
    </source>
</evidence>
<dbReference type="InterPro" id="IPR044189">
    <property type="entry name" value="XPO4/7-like"/>
</dbReference>
<comment type="similarity">
    <text evidence="3">Belongs to the exportin family.</text>
</comment>
<dbReference type="GO" id="GO:0005643">
    <property type="term" value="C:nuclear pore"/>
    <property type="evidence" value="ECO:0007669"/>
    <property type="project" value="TreeGrafter"/>
</dbReference>
<comment type="subcellular location">
    <subcellularLocation>
        <location evidence="2">Cytoplasm</location>
    </subcellularLocation>
    <subcellularLocation>
        <location evidence="1">Nucleus</location>
    </subcellularLocation>
</comment>
<dbReference type="SUPFAM" id="SSF48371">
    <property type="entry name" value="ARM repeat"/>
    <property type="match status" value="1"/>
</dbReference>
<dbReference type="Gene3D" id="1.25.10.10">
    <property type="entry name" value="Leucine-rich Repeat Variant"/>
    <property type="match status" value="1"/>
</dbReference>
<dbReference type="Proteomes" id="UP000762676">
    <property type="component" value="Unassembled WGS sequence"/>
</dbReference>
<evidence type="ECO:0000256" key="3">
    <source>
        <dbReference type="ARBA" id="ARBA00009466"/>
    </source>
</evidence>